<protein>
    <submittedName>
        <fullName evidence="2">Uncharacterized protein</fullName>
    </submittedName>
</protein>
<accession>A0A9W9AEW4</accession>
<sequence>MENSLHLDLNSLTLDSSKNAESTVPATSVEDISSTQSESPDSSEQPSDKSPEVAVPESRERKKPYVNPERVNTGGSQRDKLSEEELTERMERIRQQNEKIKQRRVDVQADEDAFRKTQQNERAKMARIRKVQESVNNTREQNAKRKMDKIQSREWDSGKHSPGDWKARNQPTQTSPPNESQEADGTSVASSQWARGGSAGRGSIRGRGRGRGSRRGGRPVTPAEVSDLPDSGEAPGAGWEPWGDIAESKPLVDESEDAVAL</sequence>
<feature type="compositionally biased region" description="Basic and acidic residues" evidence="1">
    <location>
        <begin position="77"/>
        <end position="124"/>
    </location>
</feature>
<feature type="compositionally biased region" description="Polar residues" evidence="1">
    <location>
        <begin position="10"/>
        <end position="32"/>
    </location>
</feature>
<proteinExistence type="predicted"/>
<feature type="compositionally biased region" description="Polar residues" evidence="1">
    <location>
        <begin position="169"/>
        <end position="193"/>
    </location>
</feature>
<feature type="compositionally biased region" description="Basic and acidic residues" evidence="1">
    <location>
        <begin position="141"/>
        <end position="167"/>
    </location>
</feature>
<reference evidence="2" key="1">
    <citation type="submission" date="2022-08" db="EMBL/GenBank/DDBJ databases">
        <authorList>
            <consortium name="DOE Joint Genome Institute"/>
            <person name="Min B."/>
            <person name="Riley R."/>
            <person name="Sierra-Patev S."/>
            <person name="Naranjo-Ortiz M."/>
            <person name="Looney B."/>
            <person name="Konkel Z."/>
            <person name="Slot J.C."/>
            <person name="Sakamoto Y."/>
            <person name="Steenwyk J.L."/>
            <person name="Rokas A."/>
            <person name="Carro J."/>
            <person name="Camarero S."/>
            <person name="Ferreira P."/>
            <person name="Molpeceres G."/>
            <person name="Ruiz-Duenas F.J."/>
            <person name="Serrano A."/>
            <person name="Henrissat B."/>
            <person name="Drula E."/>
            <person name="Hughes K.W."/>
            <person name="Mata J.L."/>
            <person name="Ishikawa N.K."/>
            <person name="Vargas-Isla R."/>
            <person name="Ushijima S."/>
            <person name="Smith C.A."/>
            <person name="Ahrendt S."/>
            <person name="Andreopoulos W."/>
            <person name="He G."/>
            <person name="Labutti K."/>
            <person name="Lipzen A."/>
            <person name="Ng V."/>
            <person name="Sandor L."/>
            <person name="Barry K."/>
            <person name="Martinez A.T."/>
            <person name="Xiao Y."/>
            <person name="Gibbons J.G."/>
            <person name="Terashima K."/>
            <person name="Hibbett D.S."/>
            <person name="Grigoriev I.V."/>
        </authorList>
    </citation>
    <scope>NUCLEOTIDE SEQUENCE</scope>
    <source>
        <strain evidence="2">Sp2 HRB7682 ss15</strain>
    </source>
</reference>
<evidence type="ECO:0000313" key="3">
    <source>
        <dbReference type="Proteomes" id="UP001150238"/>
    </source>
</evidence>
<dbReference type="Proteomes" id="UP001150238">
    <property type="component" value="Unassembled WGS sequence"/>
</dbReference>
<feature type="region of interest" description="Disordered" evidence="1">
    <location>
        <begin position="1"/>
        <end position="261"/>
    </location>
</feature>
<gene>
    <name evidence="2" type="ORF">C8J55DRAFT_512922</name>
</gene>
<dbReference type="AlphaFoldDB" id="A0A9W9AEW4"/>
<name>A0A9W9AEW4_9AGAR</name>
<feature type="compositionally biased region" description="Low complexity" evidence="1">
    <location>
        <begin position="33"/>
        <end position="45"/>
    </location>
</feature>
<evidence type="ECO:0000256" key="1">
    <source>
        <dbReference type="SAM" id="MobiDB-lite"/>
    </source>
</evidence>
<feature type="compositionally biased region" description="Basic residues" evidence="1">
    <location>
        <begin position="204"/>
        <end position="217"/>
    </location>
</feature>
<reference evidence="2" key="2">
    <citation type="journal article" date="2023" name="Proc. Natl. Acad. Sci. U.S.A.">
        <title>A global phylogenomic analysis of the shiitake genus Lentinula.</title>
        <authorList>
            <person name="Sierra-Patev S."/>
            <person name="Min B."/>
            <person name="Naranjo-Ortiz M."/>
            <person name="Looney B."/>
            <person name="Konkel Z."/>
            <person name="Slot J.C."/>
            <person name="Sakamoto Y."/>
            <person name="Steenwyk J.L."/>
            <person name="Rokas A."/>
            <person name="Carro J."/>
            <person name="Camarero S."/>
            <person name="Ferreira P."/>
            <person name="Molpeceres G."/>
            <person name="Ruiz-Duenas F.J."/>
            <person name="Serrano A."/>
            <person name="Henrissat B."/>
            <person name="Drula E."/>
            <person name="Hughes K.W."/>
            <person name="Mata J.L."/>
            <person name="Ishikawa N.K."/>
            <person name="Vargas-Isla R."/>
            <person name="Ushijima S."/>
            <person name="Smith C.A."/>
            <person name="Donoghue J."/>
            <person name="Ahrendt S."/>
            <person name="Andreopoulos W."/>
            <person name="He G."/>
            <person name="LaButti K."/>
            <person name="Lipzen A."/>
            <person name="Ng V."/>
            <person name="Riley R."/>
            <person name="Sandor L."/>
            <person name="Barry K."/>
            <person name="Martinez A.T."/>
            <person name="Xiao Y."/>
            <person name="Gibbons J.G."/>
            <person name="Terashima K."/>
            <person name="Grigoriev I.V."/>
            <person name="Hibbett D."/>
        </authorList>
    </citation>
    <scope>NUCLEOTIDE SEQUENCE</scope>
    <source>
        <strain evidence="2">Sp2 HRB7682 ss15</strain>
    </source>
</reference>
<organism evidence="2 3">
    <name type="scientific">Lentinula lateritia</name>
    <dbReference type="NCBI Taxonomy" id="40482"/>
    <lineage>
        <taxon>Eukaryota</taxon>
        <taxon>Fungi</taxon>
        <taxon>Dikarya</taxon>
        <taxon>Basidiomycota</taxon>
        <taxon>Agaricomycotina</taxon>
        <taxon>Agaricomycetes</taxon>
        <taxon>Agaricomycetidae</taxon>
        <taxon>Agaricales</taxon>
        <taxon>Marasmiineae</taxon>
        <taxon>Omphalotaceae</taxon>
        <taxon>Lentinula</taxon>
    </lineage>
</organism>
<evidence type="ECO:0000313" key="2">
    <source>
        <dbReference type="EMBL" id="KAJ4480468.1"/>
    </source>
</evidence>
<comment type="caution">
    <text evidence="2">The sequence shown here is derived from an EMBL/GenBank/DDBJ whole genome shotgun (WGS) entry which is preliminary data.</text>
</comment>
<dbReference type="EMBL" id="JANVFS010000015">
    <property type="protein sequence ID" value="KAJ4480468.1"/>
    <property type="molecule type" value="Genomic_DNA"/>
</dbReference>